<keyword evidence="1" id="KW-0472">Membrane</keyword>
<feature type="transmembrane region" description="Helical" evidence="1">
    <location>
        <begin position="50"/>
        <end position="72"/>
    </location>
</feature>
<dbReference type="GO" id="GO:0016747">
    <property type="term" value="F:acyltransferase activity, transferring groups other than amino-acyl groups"/>
    <property type="evidence" value="ECO:0007669"/>
    <property type="project" value="TreeGrafter"/>
</dbReference>
<evidence type="ECO:0000313" key="2">
    <source>
        <dbReference type="EMBL" id="GLJ77982.1"/>
    </source>
</evidence>
<keyword evidence="1" id="KW-0812">Transmembrane</keyword>
<dbReference type="PANTHER" id="PTHR48098">
    <property type="entry name" value="ENTEROCHELIN ESTERASE-RELATED"/>
    <property type="match status" value="1"/>
</dbReference>
<evidence type="ECO:0000256" key="1">
    <source>
        <dbReference type="SAM" id="Phobius"/>
    </source>
</evidence>
<keyword evidence="3" id="KW-1185">Reference proteome</keyword>
<dbReference type="InterPro" id="IPR000801">
    <property type="entry name" value="Esterase-like"/>
</dbReference>
<dbReference type="SUPFAM" id="SSF53474">
    <property type="entry name" value="alpha/beta-Hydrolases"/>
    <property type="match status" value="1"/>
</dbReference>
<dbReference type="InterPro" id="IPR050583">
    <property type="entry name" value="Mycobacterial_A85_antigen"/>
</dbReference>
<feature type="transmembrane region" description="Helical" evidence="1">
    <location>
        <begin position="113"/>
        <end position="132"/>
    </location>
</feature>
<dbReference type="InterPro" id="IPR029058">
    <property type="entry name" value="AB_hydrolase_fold"/>
</dbReference>
<dbReference type="AlphaFoldDB" id="A0A9W6HDP4"/>
<proteinExistence type="predicted"/>
<protein>
    <submittedName>
        <fullName evidence="2">Esterase</fullName>
    </submittedName>
</protein>
<name>A0A9W6HDP4_9MICO</name>
<dbReference type="EMBL" id="BSEN01000015">
    <property type="protein sequence ID" value="GLJ77982.1"/>
    <property type="molecule type" value="Genomic_DNA"/>
</dbReference>
<reference evidence="2" key="1">
    <citation type="journal article" date="2014" name="Int. J. Syst. Evol. Microbiol.">
        <title>Complete genome sequence of Corynebacterium casei LMG S-19264T (=DSM 44701T), isolated from a smear-ripened cheese.</title>
        <authorList>
            <consortium name="US DOE Joint Genome Institute (JGI-PGF)"/>
            <person name="Walter F."/>
            <person name="Albersmeier A."/>
            <person name="Kalinowski J."/>
            <person name="Ruckert C."/>
        </authorList>
    </citation>
    <scope>NUCLEOTIDE SEQUENCE</scope>
    <source>
        <strain evidence="2">VKM Ac-1401</strain>
    </source>
</reference>
<gene>
    <name evidence="2" type="ORF">GCM10017584_35560</name>
</gene>
<organism evidence="2 3">
    <name type="scientific">Leifsonia poae</name>
    <dbReference type="NCBI Taxonomy" id="110933"/>
    <lineage>
        <taxon>Bacteria</taxon>
        <taxon>Bacillati</taxon>
        <taxon>Actinomycetota</taxon>
        <taxon>Actinomycetes</taxon>
        <taxon>Micrococcales</taxon>
        <taxon>Microbacteriaceae</taxon>
        <taxon>Leifsonia</taxon>
    </lineage>
</organism>
<keyword evidence="1" id="KW-1133">Transmembrane helix</keyword>
<reference evidence="2" key="2">
    <citation type="submission" date="2023-01" db="EMBL/GenBank/DDBJ databases">
        <authorList>
            <person name="Sun Q."/>
            <person name="Evtushenko L."/>
        </authorList>
    </citation>
    <scope>NUCLEOTIDE SEQUENCE</scope>
    <source>
        <strain evidence="2">VKM Ac-1401</strain>
    </source>
</reference>
<sequence>MRRPAGTLKGSTLNWLMSLRIDQQPFLIAADVVAAALALYLLVRPTWRRVLAGVLAAIAGGVLGWFVTWLFGDVLNLFGVQLTTVTRFWVVIGCAGIALALANLFRSRWWRKVIAVVSIPVFLIVSAAAINVDFGAYRTLDDVVGVVPYRGLDLHHEHGEVVAVGTDYGSTWTPPASLPATGETGTVRIPATTSGFPARTAVVYLPPAALTAAPPVLPVLYAFAGQPGAPADVFTAGRIGAVMDAYAAKHGGLAPIVVAADQLGGPDRNPMCVDSSTLGRSATYLLKDVPTWIRAHLRVSSDPAAWSVFGYSQGATCAVQFAAGHPELFGSALASSSELGPTLGAGGSTVATGFAGSVTAYRAAQPSALLRANAPYRDSLIVFGVGQNDLRYTGYAHTLRADADRAGMSTDLLVSPGSAHDWNTVRYTLAHGFPLIAAHLGLEG</sequence>
<dbReference type="PANTHER" id="PTHR48098:SF1">
    <property type="entry name" value="DIACYLGLYCEROL ACYLTRANSFERASE_MYCOLYLTRANSFERASE AG85A"/>
    <property type="match status" value="1"/>
</dbReference>
<feature type="transmembrane region" description="Helical" evidence="1">
    <location>
        <begin position="25"/>
        <end position="43"/>
    </location>
</feature>
<accession>A0A9W6HDP4</accession>
<dbReference type="Proteomes" id="UP001142372">
    <property type="component" value="Unassembled WGS sequence"/>
</dbReference>
<comment type="caution">
    <text evidence="2">The sequence shown here is derived from an EMBL/GenBank/DDBJ whole genome shotgun (WGS) entry which is preliminary data.</text>
</comment>
<feature type="transmembrane region" description="Helical" evidence="1">
    <location>
        <begin position="78"/>
        <end position="101"/>
    </location>
</feature>
<evidence type="ECO:0000313" key="3">
    <source>
        <dbReference type="Proteomes" id="UP001142372"/>
    </source>
</evidence>
<dbReference type="Pfam" id="PF00756">
    <property type="entry name" value="Esterase"/>
    <property type="match status" value="1"/>
</dbReference>
<dbReference type="Gene3D" id="3.40.50.1820">
    <property type="entry name" value="alpha/beta hydrolase"/>
    <property type="match status" value="1"/>
</dbReference>